<organism evidence="2 3">
    <name type="scientific">Flavobacterium ponti</name>
    <dbReference type="NCBI Taxonomy" id="665133"/>
    <lineage>
        <taxon>Bacteria</taxon>
        <taxon>Pseudomonadati</taxon>
        <taxon>Bacteroidota</taxon>
        <taxon>Flavobacteriia</taxon>
        <taxon>Flavobacteriales</taxon>
        <taxon>Flavobacteriaceae</taxon>
        <taxon>Flavobacterium</taxon>
    </lineage>
</organism>
<feature type="transmembrane region" description="Helical" evidence="1">
    <location>
        <begin position="159"/>
        <end position="178"/>
    </location>
</feature>
<keyword evidence="1" id="KW-0472">Membrane</keyword>
<feature type="transmembrane region" description="Helical" evidence="1">
    <location>
        <begin position="190"/>
        <end position="213"/>
    </location>
</feature>
<keyword evidence="3" id="KW-1185">Reference proteome</keyword>
<dbReference type="RefSeq" id="WP_379737366.1">
    <property type="nucleotide sequence ID" value="NZ_JBHSGW010000001.1"/>
</dbReference>
<comment type="caution">
    <text evidence="2">The sequence shown here is derived from an EMBL/GenBank/DDBJ whole genome shotgun (WGS) entry which is preliminary data.</text>
</comment>
<evidence type="ECO:0000313" key="3">
    <source>
        <dbReference type="Proteomes" id="UP001595885"/>
    </source>
</evidence>
<sequence>MKLNEEQIERLYQFTRQHYVEWYDLQTELVDHLANAIEEQWQQNPKLSFEEALQIEFKKFGVFGFMDVVEKRQAALNKKYNKIVWSHFKEFFSIPKIIGTASVFIILVLIMLKFEFAHIVVISLFVISTIFFFVGIIKLSIRNKKQNKISGKRWLYKDIIYGLGTFGGLSYLPIQIALQLYDKINFLNLISSVIISITVISVFLFNYIVLFIIPSKAEEYLKETYPEYEFANTL</sequence>
<protein>
    <submittedName>
        <fullName evidence="2">Uncharacterized protein</fullName>
    </submittedName>
</protein>
<feature type="transmembrane region" description="Helical" evidence="1">
    <location>
        <begin position="116"/>
        <end position="139"/>
    </location>
</feature>
<name>A0ABV9NYL8_9FLAO</name>
<keyword evidence="1" id="KW-1133">Transmembrane helix</keyword>
<feature type="transmembrane region" description="Helical" evidence="1">
    <location>
        <begin position="91"/>
        <end position="110"/>
    </location>
</feature>
<evidence type="ECO:0000256" key="1">
    <source>
        <dbReference type="SAM" id="Phobius"/>
    </source>
</evidence>
<proteinExistence type="predicted"/>
<accession>A0ABV9NYL8</accession>
<evidence type="ECO:0000313" key="2">
    <source>
        <dbReference type="EMBL" id="MFC4738448.1"/>
    </source>
</evidence>
<gene>
    <name evidence="2" type="ORF">ACFO3U_00420</name>
</gene>
<reference evidence="3" key="1">
    <citation type="journal article" date="2019" name="Int. J. Syst. Evol. Microbiol.">
        <title>The Global Catalogue of Microorganisms (GCM) 10K type strain sequencing project: providing services to taxonomists for standard genome sequencing and annotation.</title>
        <authorList>
            <consortium name="The Broad Institute Genomics Platform"/>
            <consortium name="The Broad Institute Genome Sequencing Center for Infectious Disease"/>
            <person name="Wu L."/>
            <person name="Ma J."/>
        </authorList>
    </citation>
    <scope>NUCLEOTIDE SEQUENCE [LARGE SCALE GENOMIC DNA]</scope>
    <source>
        <strain evidence="3">CCUG 50349</strain>
    </source>
</reference>
<dbReference type="Proteomes" id="UP001595885">
    <property type="component" value="Unassembled WGS sequence"/>
</dbReference>
<keyword evidence="1" id="KW-0812">Transmembrane</keyword>
<dbReference type="EMBL" id="JBHSGW010000001">
    <property type="protein sequence ID" value="MFC4738448.1"/>
    <property type="molecule type" value="Genomic_DNA"/>
</dbReference>